<feature type="non-terminal residue" evidence="2">
    <location>
        <position position="1"/>
    </location>
</feature>
<dbReference type="Proteomes" id="UP000215902">
    <property type="component" value="Unassembled WGS sequence"/>
</dbReference>
<gene>
    <name evidence="3" type="ORF">BOX15_Mlig012190g2</name>
    <name evidence="1" type="ORF">BOX15_Mlig012190g4</name>
    <name evidence="2" type="ORF">BOX15_Mlig028376g1</name>
</gene>
<organism evidence="2 4">
    <name type="scientific">Macrostomum lignano</name>
    <dbReference type="NCBI Taxonomy" id="282301"/>
    <lineage>
        <taxon>Eukaryota</taxon>
        <taxon>Metazoa</taxon>
        <taxon>Spiralia</taxon>
        <taxon>Lophotrochozoa</taxon>
        <taxon>Platyhelminthes</taxon>
        <taxon>Rhabditophora</taxon>
        <taxon>Macrostomorpha</taxon>
        <taxon>Macrostomida</taxon>
        <taxon>Macrostomidae</taxon>
        <taxon>Macrostomum</taxon>
    </lineage>
</organism>
<sequence>DAMSSDVENRQPTAKLAEIGDIFSRKLHSFNPDNYNIYHFEELTISGRKYLFRPSVRNDMLTVVLKYRDRMCLLVSMPCPSGDPAARIHEIHQYVMQSESAAGV</sequence>
<dbReference type="EMBL" id="NIVC01003586">
    <property type="protein sequence ID" value="PAA50683.1"/>
    <property type="molecule type" value="Genomic_DNA"/>
</dbReference>
<dbReference type="OrthoDB" id="6234200at2759"/>
<evidence type="ECO:0008006" key="5">
    <source>
        <dbReference type="Google" id="ProtNLM"/>
    </source>
</evidence>
<evidence type="ECO:0000313" key="2">
    <source>
        <dbReference type="EMBL" id="PAA79980.1"/>
    </source>
</evidence>
<evidence type="ECO:0000313" key="4">
    <source>
        <dbReference type="Proteomes" id="UP000215902"/>
    </source>
</evidence>
<name>A0A267G1M6_9PLAT</name>
<protein>
    <recommendedName>
        <fullName evidence="5">Profilin</fullName>
    </recommendedName>
</protein>
<evidence type="ECO:0000313" key="1">
    <source>
        <dbReference type="EMBL" id="PAA50683.1"/>
    </source>
</evidence>
<dbReference type="EMBL" id="NIVC01000197">
    <property type="protein sequence ID" value="PAA88295.1"/>
    <property type="molecule type" value="Genomic_DNA"/>
</dbReference>
<keyword evidence="4" id="KW-1185">Reference proteome</keyword>
<reference evidence="2 4" key="1">
    <citation type="submission" date="2017-06" db="EMBL/GenBank/DDBJ databases">
        <title>A platform for efficient transgenesis in Macrostomum lignano, a flatworm model organism for stem cell research.</title>
        <authorList>
            <person name="Berezikov E."/>
        </authorList>
    </citation>
    <scope>NUCLEOTIDE SEQUENCE [LARGE SCALE GENOMIC DNA]</scope>
    <source>
        <strain evidence="2">DV1</strain>
        <tissue evidence="2">Whole organism</tissue>
    </source>
</reference>
<evidence type="ECO:0000313" key="3">
    <source>
        <dbReference type="EMBL" id="PAA88295.1"/>
    </source>
</evidence>
<accession>A0A267G1M6</accession>
<proteinExistence type="predicted"/>
<comment type="caution">
    <text evidence="2">The sequence shown here is derived from an EMBL/GenBank/DDBJ whole genome shotgun (WGS) entry which is preliminary data.</text>
</comment>
<dbReference type="EMBL" id="NIVC01000606">
    <property type="protein sequence ID" value="PAA79980.1"/>
    <property type="molecule type" value="Genomic_DNA"/>
</dbReference>
<dbReference type="AlphaFoldDB" id="A0A267G1M6"/>